<reference evidence="2 3" key="1">
    <citation type="journal article" date="2016" name="Nat. Commun.">
        <title>Thousands of microbial genomes shed light on interconnected biogeochemical processes in an aquifer system.</title>
        <authorList>
            <person name="Anantharaman K."/>
            <person name="Brown C.T."/>
            <person name="Hug L.A."/>
            <person name="Sharon I."/>
            <person name="Castelle C.J."/>
            <person name="Probst A.J."/>
            <person name="Thomas B.C."/>
            <person name="Singh A."/>
            <person name="Wilkins M.J."/>
            <person name="Karaoz U."/>
            <person name="Brodie E.L."/>
            <person name="Williams K.H."/>
            <person name="Hubbard S.S."/>
            <person name="Banfield J.F."/>
        </authorList>
    </citation>
    <scope>NUCLEOTIDE SEQUENCE [LARGE SCALE GENOMIC DNA]</scope>
</reference>
<dbReference type="Proteomes" id="UP000176834">
    <property type="component" value="Unassembled WGS sequence"/>
</dbReference>
<protein>
    <recommendedName>
        <fullName evidence="1">bAvd-like domain-containing protein</fullName>
    </recommendedName>
</protein>
<feature type="domain" description="bAvd-like" evidence="1">
    <location>
        <begin position="3"/>
        <end position="104"/>
    </location>
</feature>
<evidence type="ECO:0000313" key="3">
    <source>
        <dbReference type="Proteomes" id="UP000176834"/>
    </source>
</evidence>
<dbReference type="InterPro" id="IPR036583">
    <property type="entry name" value="23S_rRNA_IVS_sf"/>
</dbReference>
<sequence length="109" mass="12772">MHRICELYKKFYILSSKLPKKHKLGIFMKIENICLDVTQLIITAALESKNSKLPLLNTARIKIELMKKLIRITNELNIVPNSKYLELELDLQEISKMTNGWIKYLNAVR</sequence>
<evidence type="ECO:0000259" key="1">
    <source>
        <dbReference type="Pfam" id="PF22296"/>
    </source>
</evidence>
<dbReference type="SUPFAM" id="SSF158446">
    <property type="entry name" value="IVS-encoded protein-like"/>
    <property type="match status" value="1"/>
</dbReference>
<proteinExistence type="predicted"/>
<name>A0A1F8F1X5_9BACT</name>
<dbReference type="AlphaFoldDB" id="A0A1F8F1X5"/>
<dbReference type="EMBL" id="MGJN01000009">
    <property type="protein sequence ID" value="OGN07142.1"/>
    <property type="molecule type" value="Genomic_DNA"/>
</dbReference>
<accession>A0A1F8F1X5</accession>
<gene>
    <name evidence="2" type="ORF">A3B86_01895</name>
</gene>
<dbReference type="Pfam" id="PF22296">
    <property type="entry name" value="bAvd"/>
    <property type="match status" value="1"/>
</dbReference>
<dbReference type="CDD" id="cd16376">
    <property type="entry name" value="Avd_like"/>
    <property type="match status" value="1"/>
</dbReference>
<organism evidence="2 3">
    <name type="scientific">Candidatus Yanofskybacteria bacterium RIFCSPHIGHO2_02_FULL_38_22b</name>
    <dbReference type="NCBI Taxonomy" id="1802673"/>
    <lineage>
        <taxon>Bacteria</taxon>
        <taxon>Candidatus Yanofskyibacteriota</taxon>
    </lineage>
</organism>
<dbReference type="InterPro" id="IPR055360">
    <property type="entry name" value="bAvd"/>
</dbReference>
<evidence type="ECO:0000313" key="2">
    <source>
        <dbReference type="EMBL" id="OGN07142.1"/>
    </source>
</evidence>
<dbReference type="Gene3D" id="1.20.1440.60">
    <property type="entry name" value="23S rRNA-intervening sequence"/>
    <property type="match status" value="1"/>
</dbReference>
<comment type="caution">
    <text evidence="2">The sequence shown here is derived from an EMBL/GenBank/DDBJ whole genome shotgun (WGS) entry which is preliminary data.</text>
</comment>